<feature type="transmembrane region" description="Helical" evidence="1">
    <location>
        <begin position="6"/>
        <end position="25"/>
    </location>
</feature>
<dbReference type="Pfam" id="PF14827">
    <property type="entry name" value="dCache_3"/>
    <property type="match status" value="1"/>
</dbReference>
<dbReference type="RefSeq" id="WP_034968000.1">
    <property type="nucleotide sequence ID" value="NZ_CP012542.1"/>
</dbReference>
<dbReference type="Proteomes" id="UP000503264">
    <property type="component" value="Chromosome"/>
</dbReference>
<evidence type="ECO:0000313" key="3">
    <source>
        <dbReference type="EMBL" id="QCD44759.1"/>
    </source>
</evidence>
<keyword evidence="1" id="KW-0472">Membrane</keyword>
<dbReference type="AlphaFoldDB" id="A0A6G5QGM1"/>
<keyword evidence="1" id="KW-0812">Transmembrane</keyword>
<accession>A0A6G5QGM1</accession>
<keyword evidence="4" id="KW-1185">Reference proteome</keyword>
<reference evidence="3 4" key="1">
    <citation type="submission" date="2016-07" db="EMBL/GenBank/DDBJ databases">
        <title>Comparative genomics of the Campylobacter concisus group.</title>
        <authorList>
            <person name="Miller W.G."/>
            <person name="Yee E."/>
            <person name="Chapman M.H."/>
            <person name="Huynh S."/>
            <person name="Bono J.L."/>
            <person name="On S.L.W."/>
            <person name="StLeger J."/>
            <person name="Foster G."/>
            <person name="Parker C.T."/>
        </authorList>
    </citation>
    <scope>NUCLEOTIDE SEQUENCE [LARGE SCALE GENOMIC DNA]</scope>
    <source>
        <strain evidence="3 4">CCUG 21559</strain>
    </source>
</reference>
<dbReference type="InterPro" id="IPR029151">
    <property type="entry name" value="Sensor-like_sf"/>
</dbReference>
<dbReference type="InterPro" id="IPR029150">
    <property type="entry name" value="dCache_3"/>
</dbReference>
<dbReference type="SUPFAM" id="SSF103190">
    <property type="entry name" value="Sensory domain-like"/>
    <property type="match status" value="1"/>
</dbReference>
<proteinExistence type="predicted"/>
<organism evidence="3 4">
    <name type="scientific">Campylobacter mucosalis CCUG 21559</name>
    <dbReference type="NCBI Taxonomy" id="1032067"/>
    <lineage>
        <taxon>Bacteria</taxon>
        <taxon>Pseudomonadati</taxon>
        <taxon>Campylobacterota</taxon>
        <taxon>Epsilonproteobacteria</taxon>
        <taxon>Campylobacterales</taxon>
        <taxon>Campylobacteraceae</taxon>
        <taxon>Campylobacter</taxon>
    </lineage>
</organism>
<feature type="domain" description="Double Cache" evidence="2">
    <location>
        <begin position="45"/>
        <end position="273"/>
    </location>
</feature>
<sequence length="291" mass="34118">MRNKTLFYIMPLIVMLVSLLLVLYYRYHAQRFENMAKGFFDYQSKQLYKNIDDAKNSSLALAVLLGENDYIIDCYENSDRKECLKNINTIISNLNSVVMYKNLKFHLHTKDIKSLVRSWNNSRYGDDLFPFRHIIHEVANSSKPVSGIESGMAGTFIRATASVQKKGQILGSVEVMLDFEYISNFFKDQGIDLFVLLDKQKNQPRYKMEGDDIMRDYFISNYKSANLNLVPILEQLKLNDGGFQIYNSHYFCIVPMFNYINKHIGYYVLHINSDFKDKNIFQERLFLNPLF</sequence>
<evidence type="ECO:0000256" key="1">
    <source>
        <dbReference type="SAM" id="Phobius"/>
    </source>
</evidence>
<evidence type="ECO:0000259" key="2">
    <source>
        <dbReference type="Pfam" id="PF14827"/>
    </source>
</evidence>
<evidence type="ECO:0000313" key="4">
    <source>
        <dbReference type="Proteomes" id="UP000503264"/>
    </source>
</evidence>
<dbReference type="EMBL" id="CP012542">
    <property type="protein sequence ID" value="QCD44759.1"/>
    <property type="molecule type" value="Genomic_DNA"/>
</dbReference>
<gene>
    <name evidence="3" type="ORF">CMUC_0970</name>
</gene>
<protein>
    <submittedName>
        <fullName evidence="3">Putative MCP-domain signal transduction protein</fullName>
    </submittedName>
</protein>
<keyword evidence="1" id="KW-1133">Transmembrane helix</keyword>
<name>A0A6G5QGM1_9BACT</name>